<dbReference type="Proteomes" id="UP001333710">
    <property type="component" value="Chromosome"/>
</dbReference>
<protein>
    <submittedName>
        <fullName evidence="2">Membrane protein</fullName>
    </submittedName>
</protein>
<evidence type="ECO:0000313" key="2">
    <source>
        <dbReference type="EMBL" id="BDX05924.1"/>
    </source>
</evidence>
<dbReference type="RefSeq" id="WP_338291933.1">
    <property type="nucleotide sequence ID" value="NZ_AP027272.1"/>
</dbReference>
<evidence type="ECO:0000313" key="3">
    <source>
        <dbReference type="Proteomes" id="UP001333710"/>
    </source>
</evidence>
<dbReference type="EMBL" id="AP027272">
    <property type="protein sequence ID" value="BDX05924.1"/>
    <property type="molecule type" value="Genomic_DNA"/>
</dbReference>
<accession>A0AA48HQ35</accession>
<dbReference type="KEGG" id="pmaw:MACH26_14450"/>
<proteinExistence type="predicted"/>
<feature type="transmembrane region" description="Helical" evidence="1">
    <location>
        <begin position="79"/>
        <end position="100"/>
    </location>
</feature>
<evidence type="ECO:0000256" key="1">
    <source>
        <dbReference type="SAM" id="Phobius"/>
    </source>
</evidence>
<dbReference type="InterPro" id="IPR013901">
    <property type="entry name" value="Anthrone_oxy"/>
</dbReference>
<organism evidence="2 3">
    <name type="scientific">Planctobacterium marinum</name>
    <dbReference type="NCBI Taxonomy" id="1631968"/>
    <lineage>
        <taxon>Bacteria</taxon>
        <taxon>Pseudomonadati</taxon>
        <taxon>Pseudomonadota</taxon>
        <taxon>Gammaproteobacteria</taxon>
        <taxon>Alteromonadales</taxon>
        <taxon>Alteromonadaceae</taxon>
        <taxon>Planctobacterium</taxon>
    </lineage>
</organism>
<feature type="transmembrane region" description="Helical" evidence="1">
    <location>
        <begin position="7"/>
        <end position="26"/>
    </location>
</feature>
<feature type="transmembrane region" description="Helical" evidence="1">
    <location>
        <begin position="51"/>
        <end position="72"/>
    </location>
</feature>
<dbReference type="Pfam" id="PF08592">
    <property type="entry name" value="Anthrone_oxy"/>
    <property type="match status" value="1"/>
</dbReference>
<keyword evidence="1" id="KW-0472">Membrane</keyword>
<sequence length="143" mass="15871">MIEVISILEVLLQLSMLLMMGLYFIFSNTLMPVLSRQKGGADTMIAINKVILNPLFMAGFIVSGLAGLYYFISFSGAKSLAGVVFFLGTTLVTVLFNVPLNNKLRDASELNKAAVWELYLKKWVFWNHVRTLCAVLSGFLLLA</sequence>
<keyword evidence="1" id="KW-0812">Transmembrane</keyword>
<reference evidence="2" key="1">
    <citation type="submission" date="2023-01" db="EMBL/GenBank/DDBJ databases">
        <title>Complete genome sequence of Planctobacterium marinum strain Dej080120_11.</title>
        <authorList>
            <person name="Ueki S."/>
            <person name="Maruyama F."/>
        </authorList>
    </citation>
    <scope>NUCLEOTIDE SEQUENCE</scope>
    <source>
        <strain evidence="2">Dej080120_11</strain>
    </source>
</reference>
<keyword evidence="3" id="KW-1185">Reference proteome</keyword>
<name>A0AA48HQ35_9ALTE</name>
<keyword evidence="1" id="KW-1133">Transmembrane helix</keyword>
<gene>
    <name evidence="2" type="ORF">MACH26_14450</name>
</gene>
<dbReference type="AlphaFoldDB" id="A0AA48HQ35"/>